<dbReference type="InterPro" id="IPR008457">
    <property type="entry name" value="Cu-R_CopD_dom"/>
</dbReference>
<dbReference type="Proteomes" id="UP000198929">
    <property type="component" value="Unassembled WGS sequence"/>
</dbReference>
<dbReference type="STRING" id="1121357.SAMN05661109_01176"/>
<feature type="transmembrane region" description="Helical" evidence="7">
    <location>
        <begin position="275"/>
        <end position="294"/>
    </location>
</feature>
<proteinExistence type="predicted"/>
<feature type="transmembrane region" description="Helical" evidence="7">
    <location>
        <begin position="314"/>
        <end position="333"/>
    </location>
</feature>
<reference evidence="10" key="1">
    <citation type="submission" date="2016-10" db="EMBL/GenBank/DDBJ databases">
        <authorList>
            <person name="Varghese N."/>
            <person name="Submissions S."/>
        </authorList>
    </citation>
    <scope>NUCLEOTIDE SEQUENCE [LARGE SCALE GENOMIC DNA]</scope>
    <source>
        <strain evidence="10">DSM 20524</strain>
    </source>
</reference>
<feature type="transmembrane region" description="Helical" evidence="7">
    <location>
        <begin position="245"/>
        <end position="263"/>
    </location>
</feature>
<evidence type="ECO:0000313" key="9">
    <source>
        <dbReference type="EMBL" id="SER85946.1"/>
    </source>
</evidence>
<dbReference type="InterPro" id="IPR019108">
    <property type="entry name" value="Caa3_assmbl_CtaG-rel"/>
</dbReference>
<dbReference type="Pfam" id="PF09678">
    <property type="entry name" value="Caa3_CtaG"/>
    <property type="match status" value="1"/>
</dbReference>
<organism evidence="9 10">
    <name type="scientific">Corynebacterium cystitidis DSM 20524</name>
    <dbReference type="NCBI Taxonomy" id="1121357"/>
    <lineage>
        <taxon>Bacteria</taxon>
        <taxon>Bacillati</taxon>
        <taxon>Actinomycetota</taxon>
        <taxon>Actinomycetes</taxon>
        <taxon>Mycobacteriales</taxon>
        <taxon>Corynebacteriaceae</taxon>
        <taxon>Corynebacterium</taxon>
    </lineage>
</organism>
<sequence length="691" mass="75958">MSTKQAVRSTWPIYLATILVAAVVAGSISYSFLAESLAALGIPDPGPATTFGLPALRGAGWLLAALSIGSFLFSAFLIPPDGKDLNEAELTVDGHIAARTGASAAAGMGLIGLVMIPMVMSDTSGTPLGQVFFQPTAWAAALELLAEAVVWLIVTIIAALVAFFGFIRSQWAAQPALLIGAVVMIVPLGMAGHAATGGDHDYGTNAYLWHLIFMAVWIGGLLALAAHGRRLGPHMEKGVARYSRIALFSFITVAISGVVATVIRIQPEDLFSTRYGLIIVAKIVGTLLLGLFGFAHRQLTIPKLNDDKSAFVRLAVVEVLIMAAVAGIAVTMGRTPPPPPRDPNLTAMQIQMGYNLYEAPSIGVVFTTWRFEILFTVLAILAAGYYLWLLRRVENWNHKYTFWWLLGCATLAITTSSGIGMYMPSGYAMHMVGHMILSMVVPLFLVLGAPLTLVRQAFPEDGFNPRAWAIALQNSKFIQIITYPPVSTLQFIFVFYVLYMFPDFYSLAISEHAGHVLMNVAFLVSGYFYFWELVGVDYIKGRKRTPIRLLWLWISMPAHLFMGVYLMQLNTVMGEEFYLSLDLPWNPDLLRDQKNGGGIAWASGSFPLILVFGMLFVSWRREDKEETTQVDKKLDTEGDDEWEAYNKMLADAAARDRAREEAERPSISAAQRRTTGIVRRDHTTDPNDRNT</sequence>
<gene>
    <name evidence="9" type="ORF">SAMN05661109_01176</name>
</gene>
<feature type="transmembrane region" description="Helical" evidence="7">
    <location>
        <begin position="207"/>
        <end position="225"/>
    </location>
</feature>
<dbReference type="AlphaFoldDB" id="A0A1H9SLT5"/>
<feature type="transmembrane region" description="Helical" evidence="7">
    <location>
        <begin position="176"/>
        <end position="195"/>
    </location>
</feature>
<keyword evidence="3 7" id="KW-0812">Transmembrane</keyword>
<feature type="transmembrane region" description="Helical" evidence="7">
    <location>
        <begin position="100"/>
        <end position="120"/>
    </location>
</feature>
<keyword evidence="2" id="KW-1003">Cell membrane</keyword>
<keyword evidence="10" id="KW-1185">Reference proteome</keyword>
<keyword evidence="5 7" id="KW-0472">Membrane</keyword>
<feature type="transmembrane region" description="Helical" evidence="7">
    <location>
        <begin position="402"/>
        <end position="423"/>
    </location>
</feature>
<feature type="region of interest" description="Disordered" evidence="6">
    <location>
        <begin position="655"/>
        <end position="691"/>
    </location>
</feature>
<feature type="transmembrane region" description="Helical" evidence="7">
    <location>
        <begin position="12"/>
        <end position="33"/>
    </location>
</feature>
<feature type="compositionally biased region" description="Basic and acidic residues" evidence="6">
    <location>
        <begin position="678"/>
        <end position="691"/>
    </location>
</feature>
<comment type="subcellular location">
    <subcellularLocation>
        <location evidence="1">Cell membrane</location>
        <topology evidence="1">Multi-pass membrane protein</topology>
    </subcellularLocation>
</comment>
<evidence type="ECO:0000313" key="10">
    <source>
        <dbReference type="Proteomes" id="UP000198929"/>
    </source>
</evidence>
<accession>A0A1H9SLT5</accession>
<dbReference type="PANTHER" id="PTHR34820">
    <property type="entry name" value="INNER MEMBRANE PROTEIN YEBZ"/>
    <property type="match status" value="1"/>
</dbReference>
<protein>
    <submittedName>
        <fullName evidence="9">Putative copper resistance protein D</fullName>
    </submittedName>
</protein>
<dbReference type="RefSeq" id="WP_092257576.1">
    <property type="nucleotide sequence ID" value="NZ_CP047199.1"/>
</dbReference>
<evidence type="ECO:0000256" key="7">
    <source>
        <dbReference type="SAM" id="Phobius"/>
    </source>
</evidence>
<dbReference type="GO" id="GO:0005886">
    <property type="term" value="C:plasma membrane"/>
    <property type="evidence" value="ECO:0007669"/>
    <property type="project" value="UniProtKB-SubCell"/>
</dbReference>
<evidence type="ECO:0000256" key="6">
    <source>
        <dbReference type="SAM" id="MobiDB-lite"/>
    </source>
</evidence>
<evidence type="ECO:0000256" key="2">
    <source>
        <dbReference type="ARBA" id="ARBA00022475"/>
    </source>
</evidence>
<feature type="transmembrane region" description="Helical" evidence="7">
    <location>
        <begin position="373"/>
        <end position="390"/>
    </location>
</feature>
<dbReference type="EMBL" id="FOGQ01000004">
    <property type="protein sequence ID" value="SER85946.1"/>
    <property type="molecule type" value="Genomic_DNA"/>
</dbReference>
<feature type="transmembrane region" description="Helical" evidence="7">
    <location>
        <begin position="599"/>
        <end position="619"/>
    </location>
</feature>
<feature type="transmembrane region" description="Helical" evidence="7">
    <location>
        <begin position="480"/>
        <end position="501"/>
    </location>
</feature>
<feature type="transmembrane region" description="Helical" evidence="7">
    <location>
        <begin position="140"/>
        <end position="164"/>
    </location>
</feature>
<dbReference type="PANTHER" id="PTHR34820:SF4">
    <property type="entry name" value="INNER MEMBRANE PROTEIN YEBZ"/>
    <property type="match status" value="1"/>
</dbReference>
<evidence type="ECO:0000256" key="4">
    <source>
        <dbReference type="ARBA" id="ARBA00022989"/>
    </source>
</evidence>
<keyword evidence="4 7" id="KW-1133">Transmembrane helix</keyword>
<evidence type="ECO:0000259" key="8">
    <source>
        <dbReference type="Pfam" id="PF05425"/>
    </source>
</evidence>
<feature type="transmembrane region" description="Helical" evidence="7">
    <location>
        <begin position="513"/>
        <end position="530"/>
    </location>
</feature>
<dbReference type="Pfam" id="PF05425">
    <property type="entry name" value="CopD"/>
    <property type="match status" value="1"/>
</dbReference>
<feature type="transmembrane region" description="Helical" evidence="7">
    <location>
        <begin position="435"/>
        <end position="454"/>
    </location>
</feature>
<dbReference type="InterPro" id="IPR032694">
    <property type="entry name" value="CopC/D"/>
</dbReference>
<feature type="compositionally biased region" description="Basic and acidic residues" evidence="6">
    <location>
        <begin position="655"/>
        <end position="664"/>
    </location>
</feature>
<feature type="transmembrane region" description="Helical" evidence="7">
    <location>
        <begin position="550"/>
        <end position="568"/>
    </location>
</feature>
<name>A0A1H9SLT5_9CORY</name>
<evidence type="ECO:0000256" key="1">
    <source>
        <dbReference type="ARBA" id="ARBA00004651"/>
    </source>
</evidence>
<dbReference type="GO" id="GO:0006825">
    <property type="term" value="P:copper ion transport"/>
    <property type="evidence" value="ECO:0007669"/>
    <property type="project" value="InterPro"/>
</dbReference>
<feature type="transmembrane region" description="Helical" evidence="7">
    <location>
        <begin position="59"/>
        <end position="79"/>
    </location>
</feature>
<feature type="domain" description="Copper resistance protein D" evidence="8">
    <location>
        <begin position="239"/>
        <end position="331"/>
    </location>
</feature>
<evidence type="ECO:0000256" key="3">
    <source>
        <dbReference type="ARBA" id="ARBA00022692"/>
    </source>
</evidence>
<evidence type="ECO:0000256" key="5">
    <source>
        <dbReference type="ARBA" id="ARBA00023136"/>
    </source>
</evidence>